<keyword evidence="12 19" id="KW-1133">Transmembrane helix</keyword>
<gene>
    <name evidence="19 20" type="primary">cobS</name>
    <name evidence="20" type="ORF">GCM10007916_07090</name>
</gene>
<keyword evidence="7 19" id="KW-1003">Cell membrane</keyword>
<evidence type="ECO:0000256" key="11">
    <source>
        <dbReference type="ARBA" id="ARBA00022842"/>
    </source>
</evidence>
<dbReference type="HAMAP" id="MF_00719">
    <property type="entry name" value="CobS"/>
    <property type="match status" value="1"/>
</dbReference>
<keyword evidence="11 19" id="KW-0460">Magnesium</keyword>
<reference evidence="21" key="1">
    <citation type="journal article" date="2019" name="Int. J. Syst. Evol. Microbiol.">
        <title>The Global Catalogue of Microorganisms (GCM) 10K type strain sequencing project: providing services to taxonomists for standard genome sequencing and annotation.</title>
        <authorList>
            <consortium name="The Broad Institute Genomics Platform"/>
            <consortium name="The Broad Institute Genome Sequencing Center for Infectious Disease"/>
            <person name="Wu L."/>
            <person name="Ma J."/>
        </authorList>
    </citation>
    <scope>NUCLEOTIDE SEQUENCE [LARGE SCALE GENOMIC DNA]</scope>
    <source>
        <strain evidence="21">NBRC 103166</strain>
    </source>
</reference>
<evidence type="ECO:0000256" key="19">
    <source>
        <dbReference type="HAMAP-Rule" id="MF_00719"/>
    </source>
</evidence>
<feature type="transmembrane region" description="Helical" evidence="19">
    <location>
        <begin position="12"/>
        <end position="31"/>
    </location>
</feature>
<keyword evidence="21" id="KW-1185">Reference proteome</keyword>
<evidence type="ECO:0000256" key="16">
    <source>
        <dbReference type="ARBA" id="ARBA00032853"/>
    </source>
</evidence>
<sequence>MNIVLQNLRQQLILFFYALSYFTRVPIPRCIDFDDEQFHKANVYLPLIGLGVALVMGGIFYVSQLIFSIPISLILMLIGGLLLTGALHEDGFADCCDGFGGGYNAAQRLKIMKDSQIGSYAGIGLVVLFILKLNVLIELTAISYSSLFIALLLAHTLSRYAALFIMQTLPYVRLDKQSKVQSLATKLPQGYFIFASLCALSSLLLLSPANAVSIVAISVIATFILRQLFLKSLQGYTGDCLGFAQQCIELIILLLLTVVLQA</sequence>
<evidence type="ECO:0000256" key="1">
    <source>
        <dbReference type="ARBA" id="ARBA00001946"/>
    </source>
</evidence>
<name>A0ABQ6DWW1_9GAMM</name>
<keyword evidence="8 19" id="KW-0169">Cobalamin biosynthesis</keyword>
<comment type="function">
    <text evidence="14 19">Joins adenosylcobinamide-GDP and alpha-ribazole to generate adenosylcobalamin (Ado-cobalamin). Also synthesizes adenosylcobalamin 5'-phosphate from adenosylcobinamide-GDP and alpha-ribazole 5'-phosphate.</text>
</comment>
<feature type="transmembrane region" description="Helical" evidence="19">
    <location>
        <begin position="241"/>
        <end position="260"/>
    </location>
</feature>
<comment type="catalytic activity">
    <reaction evidence="18 19">
        <text>alpha-ribazole 5'-phosphate + adenosylcob(III)inamide-GDP = adenosylcob(III)alamin 5'-phosphate + GMP + H(+)</text>
        <dbReference type="Rhea" id="RHEA:23560"/>
        <dbReference type="ChEBI" id="CHEBI:15378"/>
        <dbReference type="ChEBI" id="CHEBI:57918"/>
        <dbReference type="ChEBI" id="CHEBI:58115"/>
        <dbReference type="ChEBI" id="CHEBI:60487"/>
        <dbReference type="ChEBI" id="CHEBI:60493"/>
        <dbReference type="EC" id="2.7.8.26"/>
    </reaction>
</comment>
<dbReference type="PANTHER" id="PTHR34148:SF1">
    <property type="entry name" value="ADENOSYLCOBINAMIDE-GDP RIBAZOLETRANSFERASE"/>
    <property type="match status" value="1"/>
</dbReference>
<evidence type="ECO:0000256" key="7">
    <source>
        <dbReference type="ARBA" id="ARBA00022475"/>
    </source>
</evidence>
<feature type="transmembrane region" description="Helical" evidence="19">
    <location>
        <begin position="67"/>
        <end position="87"/>
    </location>
</feature>
<comment type="subcellular location">
    <subcellularLocation>
        <location evidence="2 19">Cell membrane</location>
        <topology evidence="2 19">Multi-pass membrane protein</topology>
    </subcellularLocation>
</comment>
<dbReference type="EC" id="2.7.8.26" evidence="5 19"/>
<comment type="cofactor">
    <cofactor evidence="1 19">
        <name>Mg(2+)</name>
        <dbReference type="ChEBI" id="CHEBI:18420"/>
    </cofactor>
</comment>
<evidence type="ECO:0000256" key="10">
    <source>
        <dbReference type="ARBA" id="ARBA00022692"/>
    </source>
</evidence>
<keyword evidence="10 19" id="KW-0812">Transmembrane</keyword>
<comment type="similarity">
    <text evidence="4 19">Belongs to the CobS family.</text>
</comment>
<dbReference type="PANTHER" id="PTHR34148">
    <property type="entry name" value="ADENOSYLCOBINAMIDE-GDP RIBAZOLETRANSFERASE"/>
    <property type="match status" value="1"/>
</dbReference>
<evidence type="ECO:0000256" key="8">
    <source>
        <dbReference type="ARBA" id="ARBA00022573"/>
    </source>
</evidence>
<evidence type="ECO:0000256" key="12">
    <source>
        <dbReference type="ARBA" id="ARBA00022989"/>
    </source>
</evidence>
<evidence type="ECO:0000256" key="2">
    <source>
        <dbReference type="ARBA" id="ARBA00004651"/>
    </source>
</evidence>
<protein>
    <recommendedName>
        <fullName evidence="6 19">Adenosylcobinamide-GDP ribazoletransferase</fullName>
        <ecNumber evidence="5 19">2.7.8.26</ecNumber>
    </recommendedName>
    <alternativeName>
        <fullName evidence="16 19">Cobalamin synthase</fullName>
    </alternativeName>
    <alternativeName>
        <fullName evidence="15 19">Cobalamin-5'-phosphate synthase</fullName>
    </alternativeName>
</protein>
<feature type="transmembrane region" description="Helical" evidence="19">
    <location>
        <begin position="143"/>
        <end position="166"/>
    </location>
</feature>
<evidence type="ECO:0000256" key="3">
    <source>
        <dbReference type="ARBA" id="ARBA00004663"/>
    </source>
</evidence>
<keyword evidence="9 19" id="KW-0808">Transferase</keyword>
<comment type="catalytic activity">
    <reaction evidence="17 19">
        <text>alpha-ribazole + adenosylcob(III)inamide-GDP = adenosylcob(III)alamin + GMP + H(+)</text>
        <dbReference type="Rhea" id="RHEA:16049"/>
        <dbReference type="ChEBI" id="CHEBI:10329"/>
        <dbReference type="ChEBI" id="CHEBI:15378"/>
        <dbReference type="ChEBI" id="CHEBI:18408"/>
        <dbReference type="ChEBI" id="CHEBI:58115"/>
        <dbReference type="ChEBI" id="CHEBI:60487"/>
        <dbReference type="EC" id="2.7.8.26"/>
    </reaction>
</comment>
<evidence type="ECO:0000313" key="20">
    <source>
        <dbReference type="EMBL" id="GLS89642.1"/>
    </source>
</evidence>
<evidence type="ECO:0000256" key="5">
    <source>
        <dbReference type="ARBA" id="ARBA00013200"/>
    </source>
</evidence>
<dbReference type="RefSeq" id="WP_284202754.1">
    <property type="nucleotide sequence ID" value="NZ_BSPQ01000001.1"/>
</dbReference>
<comment type="pathway">
    <text evidence="3 19">Cofactor biosynthesis; adenosylcobalamin biosynthesis; adenosylcobalamin from cob(II)yrinate a,c-diamide: step 7/7.</text>
</comment>
<evidence type="ECO:0000256" key="17">
    <source>
        <dbReference type="ARBA" id="ARBA00048623"/>
    </source>
</evidence>
<evidence type="ECO:0000256" key="4">
    <source>
        <dbReference type="ARBA" id="ARBA00010561"/>
    </source>
</evidence>
<evidence type="ECO:0000256" key="9">
    <source>
        <dbReference type="ARBA" id="ARBA00022679"/>
    </source>
</evidence>
<evidence type="ECO:0000256" key="15">
    <source>
        <dbReference type="ARBA" id="ARBA00032605"/>
    </source>
</evidence>
<feature type="transmembrane region" description="Helical" evidence="19">
    <location>
        <begin position="187"/>
        <end position="205"/>
    </location>
</feature>
<accession>A0ABQ6DWW1</accession>
<dbReference type="Pfam" id="PF02654">
    <property type="entry name" value="CobS"/>
    <property type="match status" value="1"/>
</dbReference>
<keyword evidence="13 19" id="KW-0472">Membrane</keyword>
<organism evidence="20 21">
    <name type="scientific">Psychromonas marina</name>
    <dbReference type="NCBI Taxonomy" id="88364"/>
    <lineage>
        <taxon>Bacteria</taxon>
        <taxon>Pseudomonadati</taxon>
        <taxon>Pseudomonadota</taxon>
        <taxon>Gammaproteobacteria</taxon>
        <taxon>Alteromonadales</taxon>
        <taxon>Psychromonadaceae</taxon>
        <taxon>Psychromonas</taxon>
    </lineage>
</organism>
<comment type="caution">
    <text evidence="20">The sequence shown here is derived from an EMBL/GenBank/DDBJ whole genome shotgun (WGS) entry which is preliminary data.</text>
</comment>
<feature type="transmembrane region" description="Helical" evidence="19">
    <location>
        <begin position="43"/>
        <end position="61"/>
    </location>
</feature>
<evidence type="ECO:0000256" key="6">
    <source>
        <dbReference type="ARBA" id="ARBA00015850"/>
    </source>
</evidence>
<evidence type="ECO:0000313" key="21">
    <source>
        <dbReference type="Proteomes" id="UP001157353"/>
    </source>
</evidence>
<evidence type="ECO:0000256" key="14">
    <source>
        <dbReference type="ARBA" id="ARBA00025228"/>
    </source>
</evidence>
<evidence type="ECO:0000256" key="13">
    <source>
        <dbReference type="ARBA" id="ARBA00023136"/>
    </source>
</evidence>
<dbReference type="EMBL" id="BSPQ01000001">
    <property type="protein sequence ID" value="GLS89642.1"/>
    <property type="molecule type" value="Genomic_DNA"/>
</dbReference>
<feature type="transmembrane region" description="Helical" evidence="19">
    <location>
        <begin position="117"/>
        <end position="137"/>
    </location>
</feature>
<evidence type="ECO:0000256" key="18">
    <source>
        <dbReference type="ARBA" id="ARBA00049504"/>
    </source>
</evidence>
<dbReference type="Proteomes" id="UP001157353">
    <property type="component" value="Unassembled WGS sequence"/>
</dbReference>
<feature type="transmembrane region" description="Helical" evidence="19">
    <location>
        <begin position="211"/>
        <end position="229"/>
    </location>
</feature>
<proteinExistence type="inferred from homology"/>
<dbReference type="InterPro" id="IPR003805">
    <property type="entry name" value="CobS"/>
</dbReference>